<feature type="domain" description="LysM" evidence="1">
    <location>
        <begin position="461"/>
        <end position="504"/>
    </location>
</feature>
<protein>
    <submittedName>
        <fullName evidence="2">LysM domain-containing containing protein</fullName>
    </submittedName>
</protein>
<dbReference type="Proteomes" id="UP000029669">
    <property type="component" value="Chromosome"/>
</dbReference>
<reference evidence="3" key="1">
    <citation type="journal article" date="2015" name="Genome Announc.">
        <title>Whole-Genome Sequences of 80 Environmental and Clinical Isolates of Burkholderia pseudomallei.</title>
        <authorList>
            <person name="Johnson S.L."/>
            <person name="Baker A.L."/>
            <person name="Chain P.S."/>
            <person name="Currie B.J."/>
            <person name="Daligault H.E."/>
            <person name="Davenport K.W."/>
            <person name="Davis C.B."/>
            <person name="Inglis T.J."/>
            <person name="Kaestli M."/>
            <person name="Koren S."/>
            <person name="Mayo M."/>
            <person name="Merritt A.J."/>
            <person name="Price E.P."/>
            <person name="Sarovich D.S."/>
            <person name="Warner J."/>
            <person name="Rosovitz M.J."/>
        </authorList>
    </citation>
    <scope>NUCLEOTIDE SEQUENCE [LARGE SCALE GENOMIC DNA]</scope>
    <source>
        <strain evidence="3">DSM 2030</strain>
    </source>
</reference>
<dbReference type="KEGG" id="tki:TKV_c22920"/>
<dbReference type="PROSITE" id="PS51782">
    <property type="entry name" value="LYSM"/>
    <property type="match status" value="1"/>
</dbReference>
<organism evidence="2 3">
    <name type="scientific">Thermoanaerobacter kivui</name>
    <name type="common">Acetogenium kivui</name>
    <dbReference type="NCBI Taxonomy" id="2325"/>
    <lineage>
        <taxon>Bacteria</taxon>
        <taxon>Bacillati</taxon>
        <taxon>Bacillota</taxon>
        <taxon>Clostridia</taxon>
        <taxon>Thermoanaerobacterales</taxon>
        <taxon>Thermoanaerobacteraceae</taxon>
        <taxon>Thermoanaerobacter</taxon>
    </lineage>
</organism>
<dbReference type="AlphaFoldDB" id="A0A097AUB9"/>
<dbReference type="STRING" id="2325.TKV_c22920"/>
<dbReference type="InterPro" id="IPR024300">
    <property type="entry name" value="SipL_SPOCS_dom"/>
</dbReference>
<sequence length="509" mass="58089">MPQVYKDMLEFDLAAGTYDAQILVESDIIVPENEPDVLALLTVNPRTYIEGVFVTDGKVHFEGKLALDILYISEKNGELERIEKHIDYSHVIEEEEIDRRSRSVVLANVENIDYKVINSRKINIKAVVRIQCRLFVSEKKEIVVGAEDSVKIQSLKKNVKLMHTVGQNSAEVFLKGKVKVPEGESPIEKVIKTDNVIKPEEIKITDNKVVVQGNVDCNILYKSKEGQFGNLECDLNYANFIDIPGALSYMSAKTQEEILDINTTVVEDEKGESTILDVELTMRIKAFVTETEEREIPVDAYGTKVYIQPIKERFKAVESLQPFKSQFVVKTNIELPSPLKRFVDVVVIPVVSDYSMDVDKLVIEGILDYTILYVSEEGNIKAYRDEYPFRTFVEAEKVQGVVLLDIKVSHVSYEIMAMKEIELKFVIDSLADIFVEKEFEAIIDLKEIDAPREKENNHSIIVYMVQRDETLWDIAKRYRVNVEDLISANELKEDKVFEGMKLIVPSGDE</sequence>
<dbReference type="Pfam" id="PF01476">
    <property type="entry name" value="LysM"/>
    <property type="match status" value="1"/>
</dbReference>
<evidence type="ECO:0000313" key="3">
    <source>
        <dbReference type="Proteomes" id="UP000029669"/>
    </source>
</evidence>
<dbReference type="InterPro" id="IPR018392">
    <property type="entry name" value="LysM"/>
</dbReference>
<accession>A0A097AUB9</accession>
<dbReference type="Pfam" id="PF12673">
    <property type="entry name" value="SipL"/>
    <property type="match status" value="3"/>
</dbReference>
<dbReference type="OrthoDB" id="9779340at2"/>
<dbReference type="Gene3D" id="3.10.350.10">
    <property type="entry name" value="LysM domain"/>
    <property type="match status" value="1"/>
</dbReference>
<keyword evidence="3" id="KW-1185">Reference proteome</keyword>
<gene>
    <name evidence="2" type="ORF">TKV_c22920</name>
</gene>
<dbReference type="RefSeq" id="WP_049685993.1">
    <property type="nucleotide sequence ID" value="NZ_CP009170.1"/>
</dbReference>
<dbReference type="CDD" id="cd00118">
    <property type="entry name" value="LysM"/>
    <property type="match status" value="1"/>
</dbReference>
<evidence type="ECO:0000259" key="1">
    <source>
        <dbReference type="PROSITE" id="PS51782"/>
    </source>
</evidence>
<name>A0A097AUB9_THEKI</name>
<dbReference type="eggNOG" id="COG1388">
    <property type="taxonomic scope" value="Bacteria"/>
</dbReference>
<dbReference type="InterPro" id="IPR036779">
    <property type="entry name" value="LysM_dom_sf"/>
</dbReference>
<proteinExistence type="predicted"/>
<dbReference type="SMART" id="SM00257">
    <property type="entry name" value="LysM"/>
    <property type="match status" value="1"/>
</dbReference>
<dbReference type="HOGENOM" id="CLU_037106_0_0_9"/>
<dbReference type="EMBL" id="CP009170">
    <property type="protein sequence ID" value="AIS53419.1"/>
    <property type="molecule type" value="Genomic_DNA"/>
</dbReference>
<dbReference type="SUPFAM" id="SSF54106">
    <property type="entry name" value="LysM domain"/>
    <property type="match status" value="1"/>
</dbReference>
<evidence type="ECO:0000313" key="2">
    <source>
        <dbReference type="EMBL" id="AIS53419.1"/>
    </source>
</evidence>